<dbReference type="AlphaFoldDB" id="A0AAJ0EBM4"/>
<name>A0AAJ0EBM4_9PEZI</name>
<evidence type="ECO:0000256" key="1">
    <source>
        <dbReference type="SAM" id="MobiDB-lite"/>
    </source>
</evidence>
<evidence type="ECO:0000313" key="3">
    <source>
        <dbReference type="Proteomes" id="UP001243989"/>
    </source>
</evidence>
<dbReference type="RefSeq" id="XP_060439848.1">
    <property type="nucleotide sequence ID" value="XM_060589127.1"/>
</dbReference>
<dbReference type="EMBL" id="JAHMHQ010000027">
    <property type="protein sequence ID" value="KAK1623853.1"/>
    <property type="molecule type" value="Genomic_DNA"/>
</dbReference>
<keyword evidence="3" id="KW-1185">Reference proteome</keyword>
<gene>
    <name evidence="2" type="ORF">BDP81DRAFT_410484</name>
</gene>
<reference evidence="2" key="1">
    <citation type="submission" date="2021-06" db="EMBL/GenBank/DDBJ databases">
        <title>Comparative genomics, transcriptomics and evolutionary studies reveal genomic signatures of adaptation to plant cell wall in hemibiotrophic fungi.</title>
        <authorList>
            <consortium name="DOE Joint Genome Institute"/>
            <person name="Baroncelli R."/>
            <person name="Diaz J.F."/>
            <person name="Benocci T."/>
            <person name="Peng M."/>
            <person name="Battaglia E."/>
            <person name="Haridas S."/>
            <person name="Andreopoulos W."/>
            <person name="Labutti K."/>
            <person name="Pangilinan J."/>
            <person name="Floch G.L."/>
            <person name="Makela M.R."/>
            <person name="Henrissat B."/>
            <person name="Grigoriev I.V."/>
            <person name="Crouch J.A."/>
            <person name="De Vries R.P."/>
            <person name="Sukno S.A."/>
            <person name="Thon M.R."/>
        </authorList>
    </citation>
    <scope>NUCLEOTIDE SEQUENCE</scope>
    <source>
        <strain evidence="2">CBS 102054</strain>
    </source>
</reference>
<proteinExistence type="predicted"/>
<feature type="region of interest" description="Disordered" evidence="1">
    <location>
        <begin position="1"/>
        <end position="21"/>
    </location>
</feature>
<comment type="caution">
    <text evidence="2">The sequence shown here is derived from an EMBL/GenBank/DDBJ whole genome shotgun (WGS) entry which is preliminary data.</text>
</comment>
<organism evidence="2 3">
    <name type="scientific">Colletotrichum phormii</name>
    <dbReference type="NCBI Taxonomy" id="359342"/>
    <lineage>
        <taxon>Eukaryota</taxon>
        <taxon>Fungi</taxon>
        <taxon>Dikarya</taxon>
        <taxon>Ascomycota</taxon>
        <taxon>Pezizomycotina</taxon>
        <taxon>Sordariomycetes</taxon>
        <taxon>Hypocreomycetidae</taxon>
        <taxon>Glomerellales</taxon>
        <taxon>Glomerellaceae</taxon>
        <taxon>Colletotrichum</taxon>
        <taxon>Colletotrichum acutatum species complex</taxon>
    </lineage>
</organism>
<dbReference type="GeneID" id="85473989"/>
<sequence length="98" mass="10916">MDHALDRRSATVKMRGGSSLPPSRLTCRCRLTVNETQRMGRLQCLRSWVANKRGDEGGRGWMSGTGNIDAFCPALSMLLIRSTRCMYGFEIDSICNAD</sequence>
<protein>
    <submittedName>
        <fullName evidence="2">Uncharacterized protein</fullName>
    </submittedName>
</protein>
<evidence type="ECO:0000313" key="2">
    <source>
        <dbReference type="EMBL" id="KAK1623853.1"/>
    </source>
</evidence>
<accession>A0AAJ0EBM4</accession>
<dbReference type="Proteomes" id="UP001243989">
    <property type="component" value="Unassembled WGS sequence"/>
</dbReference>